<comment type="caution">
    <text evidence="3">The sequence shown here is derived from an EMBL/GenBank/DDBJ whole genome shotgun (WGS) entry which is preliminary data.</text>
</comment>
<proteinExistence type="predicted"/>
<name>A0ABX2FIL6_9PSEU</name>
<feature type="signal peptide" evidence="2">
    <location>
        <begin position="1"/>
        <end position="22"/>
    </location>
</feature>
<reference evidence="3 4" key="1">
    <citation type="submission" date="2020-01" db="EMBL/GenBank/DDBJ databases">
        <title>Kibdelosporangium persica a novel Actinomycetes from a hot desert in Iran.</title>
        <authorList>
            <person name="Safaei N."/>
            <person name="Zaburannyi N."/>
            <person name="Mueller R."/>
            <person name="Wink J."/>
        </authorList>
    </citation>
    <scope>NUCLEOTIDE SEQUENCE [LARGE SCALE GENOMIC DNA]</scope>
    <source>
        <strain evidence="3 4">4NS15</strain>
    </source>
</reference>
<evidence type="ECO:0000256" key="1">
    <source>
        <dbReference type="SAM" id="MobiDB-lite"/>
    </source>
</evidence>
<dbReference type="Proteomes" id="UP000763557">
    <property type="component" value="Unassembled WGS sequence"/>
</dbReference>
<protein>
    <recommendedName>
        <fullName evidence="5">PASTA domain-containing protein</fullName>
    </recommendedName>
</protein>
<dbReference type="EMBL" id="JAAATY010000041">
    <property type="protein sequence ID" value="NRN70606.1"/>
    <property type="molecule type" value="Genomic_DNA"/>
</dbReference>
<keyword evidence="4" id="KW-1185">Reference proteome</keyword>
<evidence type="ECO:0000313" key="3">
    <source>
        <dbReference type="EMBL" id="NRN70606.1"/>
    </source>
</evidence>
<feature type="region of interest" description="Disordered" evidence="1">
    <location>
        <begin position="27"/>
        <end position="54"/>
    </location>
</feature>
<organism evidence="3 4">
    <name type="scientific">Kibdelosporangium persicum</name>
    <dbReference type="NCBI Taxonomy" id="2698649"/>
    <lineage>
        <taxon>Bacteria</taxon>
        <taxon>Bacillati</taxon>
        <taxon>Actinomycetota</taxon>
        <taxon>Actinomycetes</taxon>
        <taxon>Pseudonocardiales</taxon>
        <taxon>Pseudonocardiaceae</taxon>
        <taxon>Kibdelosporangium</taxon>
    </lineage>
</organism>
<dbReference type="PROSITE" id="PS51257">
    <property type="entry name" value="PROKAR_LIPOPROTEIN"/>
    <property type="match status" value="1"/>
</dbReference>
<keyword evidence="2" id="KW-0732">Signal</keyword>
<accession>A0ABX2FIL6</accession>
<dbReference type="RefSeq" id="WP_173141736.1">
    <property type="nucleotide sequence ID" value="NZ_CBCSGW010000030.1"/>
</dbReference>
<gene>
    <name evidence="3" type="ORF">GC106_78770</name>
</gene>
<evidence type="ECO:0000256" key="2">
    <source>
        <dbReference type="SAM" id="SignalP"/>
    </source>
</evidence>
<feature type="chain" id="PRO_5046129082" description="PASTA domain-containing protein" evidence="2">
    <location>
        <begin position="23"/>
        <end position="174"/>
    </location>
</feature>
<evidence type="ECO:0000313" key="4">
    <source>
        <dbReference type="Proteomes" id="UP000763557"/>
    </source>
</evidence>
<evidence type="ECO:0008006" key="5">
    <source>
        <dbReference type="Google" id="ProtNLM"/>
    </source>
</evidence>
<sequence>MKKLMLACAALVLAACSAQPQASRPEVASLTTPGVGPASASATSQEQRPRERLDMTPEDHAALIAPWLQCLAEHGVDKKAPTQPKELVDKANAACASKMPLPPWEKDASNPEALDFANRVVQCLRQKGVRYVEVSREPGSEQVGVSYGGPNNDQESITLGLRYTQECEIEASKR</sequence>